<dbReference type="RefSeq" id="WP_245874618.1">
    <property type="nucleotide sequence ID" value="NZ_PQNY01000009.1"/>
</dbReference>
<comment type="caution">
    <text evidence="1">The sequence shown here is derived from an EMBL/GenBank/DDBJ whole genome shotgun (WGS) entry which is preliminary data.</text>
</comment>
<accession>A0A2S4N788</accession>
<evidence type="ECO:0000313" key="1">
    <source>
        <dbReference type="EMBL" id="POS01574.1"/>
    </source>
</evidence>
<evidence type="ECO:0000313" key="2">
    <source>
        <dbReference type="Proteomes" id="UP000237056"/>
    </source>
</evidence>
<organism evidence="1 2">
    <name type="scientific">Flavobacterium croceum DSM 17960</name>
    <dbReference type="NCBI Taxonomy" id="1121886"/>
    <lineage>
        <taxon>Bacteria</taxon>
        <taxon>Pseudomonadati</taxon>
        <taxon>Bacteroidota</taxon>
        <taxon>Flavobacteriia</taxon>
        <taxon>Flavobacteriales</taxon>
        <taxon>Flavobacteriaceae</taxon>
        <taxon>Flavobacterium</taxon>
    </lineage>
</organism>
<dbReference type="Proteomes" id="UP000237056">
    <property type="component" value="Unassembled WGS sequence"/>
</dbReference>
<protein>
    <recommendedName>
        <fullName evidence="3">DNA polymerase-3 subunit gamma/tau</fullName>
    </recommendedName>
</protein>
<name>A0A2S4N788_9FLAO</name>
<sequence length="219" mass="25753">MLYRFRWRKKKAKFIISPTYFKNNSFSITEQKNNDTSSKTVASNNPVQNIEKQENKTELKVSILENQPKISSLSLSSIKAKKELLEKQKSLVKDDVHLPTEHFTETQMLEQWFKYADRLGDKGHKIMESLMRIEEPILEGFKILHTLPNDSSKLDFDKEKHELLGYLRGKLHNHEITIETIVNETLDAKKTFTPLDKFNRLNEINPNLELLKKMFDLDF</sequence>
<reference evidence="1 2" key="1">
    <citation type="submission" date="2018-01" db="EMBL/GenBank/DDBJ databases">
        <title>Genomic Encyclopedia of Type Strains, Phase I: the one thousand microbial genomes (KMG-I) project.</title>
        <authorList>
            <person name="Goeker M."/>
        </authorList>
    </citation>
    <scope>NUCLEOTIDE SEQUENCE [LARGE SCALE GENOMIC DNA]</scope>
    <source>
        <strain evidence="1 2">DSM 17960</strain>
    </source>
</reference>
<dbReference type="EMBL" id="PQNY01000009">
    <property type="protein sequence ID" value="POS01574.1"/>
    <property type="molecule type" value="Genomic_DNA"/>
</dbReference>
<gene>
    <name evidence="1" type="ORF">Q361_10933</name>
</gene>
<keyword evidence="2" id="KW-1185">Reference proteome</keyword>
<evidence type="ECO:0008006" key="3">
    <source>
        <dbReference type="Google" id="ProtNLM"/>
    </source>
</evidence>
<proteinExistence type="predicted"/>
<dbReference type="AlphaFoldDB" id="A0A2S4N788"/>